<proteinExistence type="predicted"/>
<organism evidence="3 4">
    <name type="scientific">Ampelomyces quisqualis</name>
    <name type="common">Powdery mildew agent</name>
    <dbReference type="NCBI Taxonomy" id="50730"/>
    <lineage>
        <taxon>Eukaryota</taxon>
        <taxon>Fungi</taxon>
        <taxon>Dikarya</taxon>
        <taxon>Ascomycota</taxon>
        <taxon>Pezizomycotina</taxon>
        <taxon>Dothideomycetes</taxon>
        <taxon>Pleosporomycetidae</taxon>
        <taxon>Pleosporales</taxon>
        <taxon>Pleosporineae</taxon>
        <taxon>Phaeosphaeriaceae</taxon>
        <taxon>Ampelomyces</taxon>
    </lineage>
</organism>
<dbReference type="OrthoDB" id="73875at2759"/>
<sequence>MRASILLVGLLSTITGAQINLCAGQKGTPGHCDTITFVDRTATSTRPPTTAECQDTCRGILSDAGDWVVDFTGHPDGYRQVLNIAACGFSMGRAPGEPKDYQFNMDNQDIVDILDEVSKRFAPLYSGRVAAEGIITCQGRNATWAVDYYR</sequence>
<evidence type="ECO:0000313" key="3">
    <source>
        <dbReference type="EMBL" id="KAF1918947.1"/>
    </source>
</evidence>
<keyword evidence="1" id="KW-0732">Signal</keyword>
<dbReference type="InterPro" id="IPR029226">
    <property type="entry name" value="Ecp2-like"/>
</dbReference>
<dbReference type="Proteomes" id="UP000800096">
    <property type="component" value="Unassembled WGS sequence"/>
</dbReference>
<evidence type="ECO:0000259" key="2">
    <source>
        <dbReference type="Pfam" id="PF14856"/>
    </source>
</evidence>
<dbReference type="EMBL" id="ML979133">
    <property type="protein sequence ID" value="KAF1918947.1"/>
    <property type="molecule type" value="Genomic_DNA"/>
</dbReference>
<feature type="chain" id="PRO_5025579752" description="Ecp2 effector protein-like domain-containing protein" evidence="1">
    <location>
        <begin position="17"/>
        <end position="150"/>
    </location>
</feature>
<evidence type="ECO:0000313" key="4">
    <source>
        <dbReference type="Proteomes" id="UP000800096"/>
    </source>
</evidence>
<evidence type="ECO:0000256" key="1">
    <source>
        <dbReference type="SAM" id="SignalP"/>
    </source>
</evidence>
<gene>
    <name evidence="3" type="ORF">BDU57DRAFT_442581</name>
</gene>
<protein>
    <recommendedName>
        <fullName evidence="2">Ecp2 effector protein-like domain-containing protein</fullName>
    </recommendedName>
</protein>
<keyword evidence="4" id="KW-1185">Reference proteome</keyword>
<dbReference type="Pfam" id="PF14856">
    <property type="entry name" value="Hce2"/>
    <property type="match status" value="1"/>
</dbReference>
<feature type="signal peptide" evidence="1">
    <location>
        <begin position="1"/>
        <end position="16"/>
    </location>
</feature>
<accession>A0A6A5QYM8</accession>
<feature type="domain" description="Ecp2 effector protein-like" evidence="2">
    <location>
        <begin position="31"/>
        <end position="137"/>
    </location>
</feature>
<dbReference type="AlphaFoldDB" id="A0A6A5QYM8"/>
<name>A0A6A5QYM8_AMPQU</name>
<reference evidence="3" key="1">
    <citation type="journal article" date="2020" name="Stud. Mycol.">
        <title>101 Dothideomycetes genomes: a test case for predicting lifestyles and emergence of pathogens.</title>
        <authorList>
            <person name="Haridas S."/>
            <person name="Albert R."/>
            <person name="Binder M."/>
            <person name="Bloem J."/>
            <person name="Labutti K."/>
            <person name="Salamov A."/>
            <person name="Andreopoulos B."/>
            <person name="Baker S."/>
            <person name="Barry K."/>
            <person name="Bills G."/>
            <person name="Bluhm B."/>
            <person name="Cannon C."/>
            <person name="Castanera R."/>
            <person name="Culley D."/>
            <person name="Daum C."/>
            <person name="Ezra D."/>
            <person name="Gonzalez J."/>
            <person name="Henrissat B."/>
            <person name="Kuo A."/>
            <person name="Liang C."/>
            <person name="Lipzen A."/>
            <person name="Lutzoni F."/>
            <person name="Magnuson J."/>
            <person name="Mondo S."/>
            <person name="Nolan M."/>
            <person name="Ohm R."/>
            <person name="Pangilinan J."/>
            <person name="Park H.-J."/>
            <person name="Ramirez L."/>
            <person name="Alfaro M."/>
            <person name="Sun H."/>
            <person name="Tritt A."/>
            <person name="Yoshinaga Y."/>
            <person name="Zwiers L.-H."/>
            <person name="Turgeon B."/>
            <person name="Goodwin S."/>
            <person name="Spatafora J."/>
            <person name="Crous P."/>
            <person name="Grigoriev I."/>
        </authorList>
    </citation>
    <scope>NUCLEOTIDE SEQUENCE</scope>
    <source>
        <strain evidence="3">HMLAC05119</strain>
    </source>
</reference>